<evidence type="ECO:0000256" key="2">
    <source>
        <dbReference type="ARBA" id="ARBA00022679"/>
    </source>
</evidence>
<dbReference type="RefSeq" id="WP_145240453.1">
    <property type="nucleotide sequence ID" value="NZ_CP036273.1"/>
</dbReference>
<dbReference type="SUPFAM" id="SSF53448">
    <property type="entry name" value="Nucleotide-diphospho-sugar transferases"/>
    <property type="match status" value="1"/>
</dbReference>
<dbReference type="FunFam" id="3.90.550.10:FF:000011">
    <property type="entry name" value="3-deoxy-manno-octulosonate cytidylyltransferase"/>
    <property type="match status" value="1"/>
</dbReference>
<comment type="function">
    <text evidence="5">Activates KDO (a required 8-carbon sugar) for incorporation into bacterial lipopolysaccharide in Gram-negative bacteria.</text>
</comment>
<dbReference type="NCBIfam" id="NF009905">
    <property type="entry name" value="PRK13368.1"/>
    <property type="match status" value="1"/>
</dbReference>
<keyword evidence="5" id="KW-0963">Cytoplasm</keyword>
<evidence type="ECO:0000256" key="3">
    <source>
        <dbReference type="ARBA" id="ARBA00022695"/>
    </source>
</evidence>
<dbReference type="NCBIfam" id="TIGR00466">
    <property type="entry name" value="kdsB"/>
    <property type="match status" value="1"/>
</dbReference>
<dbReference type="PANTHER" id="PTHR42866">
    <property type="entry name" value="3-DEOXY-MANNO-OCTULOSONATE CYTIDYLYLTRANSFERASE"/>
    <property type="match status" value="1"/>
</dbReference>
<dbReference type="GO" id="GO:0016020">
    <property type="term" value="C:membrane"/>
    <property type="evidence" value="ECO:0007669"/>
    <property type="project" value="UniProtKB-SubCell"/>
</dbReference>
<dbReference type="GO" id="GO:0008690">
    <property type="term" value="F:3-deoxy-manno-octulosonate cytidylyltransferase activity"/>
    <property type="evidence" value="ECO:0007669"/>
    <property type="project" value="UniProtKB-UniRule"/>
</dbReference>
<dbReference type="CDD" id="cd02517">
    <property type="entry name" value="CMP-KDO-Synthetase"/>
    <property type="match status" value="1"/>
</dbReference>
<comment type="pathway">
    <text evidence="5">Nucleotide-sugar biosynthesis; CMP-3-deoxy-D-manno-octulosonate biosynthesis; CMP-3-deoxy-D-manno-octulosonate from 3-deoxy-D-manno-octulosonate and CTP: step 1/1.</text>
</comment>
<comment type="catalytic activity">
    <reaction evidence="5">
        <text>3-deoxy-alpha-D-manno-oct-2-ulosonate + CTP = CMP-3-deoxy-beta-D-manno-octulosonate + diphosphate</text>
        <dbReference type="Rhea" id="RHEA:23448"/>
        <dbReference type="ChEBI" id="CHEBI:33019"/>
        <dbReference type="ChEBI" id="CHEBI:37563"/>
        <dbReference type="ChEBI" id="CHEBI:85986"/>
        <dbReference type="ChEBI" id="CHEBI:85987"/>
        <dbReference type="EC" id="2.7.7.38"/>
    </reaction>
</comment>
<dbReference type="Proteomes" id="UP000319576">
    <property type="component" value="Chromosome"/>
</dbReference>
<dbReference type="PANTHER" id="PTHR42866:SF2">
    <property type="entry name" value="3-DEOXY-MANNO-OCTULOSONATE CYTIDYLYLTRANSFERASE, MITOCHONDRIAL"/>
    <property type="match status" value="1"/>
</dbReference>
<evidence type="ECO:0000256" key="5">
    <source>
        <dbReference type="HAMAP-Rule" id="MF_00057"/>
    </source>
</evidence>
<reference evidence="6 7" key="1">
    <citation type="submission" date="2019-02" db="EMBL/GenBank/DDBJ databases">
        <title>Deep-cultivation of Planctomycetes and their phenomic and genomic characterization uncovers novel biology.</title>
        <authorList>
            <person name="Wiegand S."/>
            <person name="Jogler M."/>
            <person name="Boedeker C."/>
            <person name="Pinto D."/>
            <person name="Vollmers J."/>
            <person name="Rivas-Marin E."/>
            <person name="Kohn T."/>
            <person name="Peeters S.H."/>
            <person name="Heuer A."/>
            <person name="Rast P."/>
            <person name="Oberbeckmann S."/>
            <person name="Bunk B."/>
            <person name="Jeske O."/>
            <person name="Meyerdierks A."/>
            <person name="Storesund J.E."/>
            <person name="Kallscheuer N."/>
            <person name="Luecker S."/>
            <person name="Lage O.M."/>
            <person name="Pohl T."/>
            <person name="Merkel B.J."/>
            <person name="Hornburger P."/>
            <person name="Mueller R.-W."/>
            <person name="Bruemmer F."/>
            <person name="Labrenz M."/>
            <person name="Spormann A.M."/>
            <person name="Op den Camp H."/>
            <person name="Overmann J."/>
            <person name="Amann R."/>
            <person name="Jetten M.S.M."/>
            <person name="Mascher T."/>
            <person name="Medema M.H."/>
            <person name="Devos D.P."/>
            <person name="Kaster A.-K."/>
            <person name="Ovreas L."/>
            <person name="Rohde M."/>
            <person name="Galperin M.Y."/>
            <person name="Jogler C."/>
        </authorList>
    </citation>
    <scope>NUCLEOTIDE SEQUENCE [LARGE SCALE GENOMIC DNA]</scope>
    <source>
        <strain evidence="6 7">ETA_A1</strain>
    </source>
</reference>
<organism evidence="6 7">
    <name type="scientific">Urbifossiella limnaea</name>
    <dbReference type="NCBI Taxonomy" id="2528023"/>
    <lineage>
        <taxon>Bacteria</taxon>
        <taxon>Pseudomonadati</taxon>
        <taxon>Planctomycetota</taxon>
        <taxon>Planctomycetia</taxon>
        <taxon>Gemmatales</taxon>
        <taxon>Gemmataceae</taxon>
        <taxon>Urbifossiella</taxon>
    </lineage>
</organism>
<dbReference type="KEGG" id="uli:ETAA1_34400"/>
<dbReference type="Gene3D" id="3.90.550.10">
    <property type="entry name" value="Spore Coat Polysaccharide Biosynthesis Protein SpsA, Chain A"/>
    <property type="match status" value="1"/>
</dbReference>
<dbReference type="UniPathway" id="UPA00358">
    <property type="reaction ID" value="UER00476"/>
</dbReference>
<dbReference type="GO" id="GO:0005829">
    <property type="term" value="C:cytosol"/>
    <property type="evidence" value="ECO:0007669"/>
    <property type="project" value="TreeGrafter"/>
</dbReference>
<dbReference type="OrthoDB" id="9815559at2"/>
<dbReference type="InterPro" id="IPR004528">
    <property type="entry name" value="KdsB"/>
</dbReference>
<protein>
    <recommendedName>
        <fullName evidence="5">3-deoxy-manno-octulosonate cytidylyltransferase</fullName>
        <ecNumber evidence="5">2.7.7.38</ecNumber>
    </recommendedName>
    <alternativeName>
        <fullName evidence="5">CMP-2-keto-3-deoxyoctulosonic acid synthase</fullName>
        <shortName evidence="5">CKS</shortName>
        <shortName evidence="5">CMP-KDO synthase</shortName>
    </alternativeName>
</protein>
<dbReference type="GO" id="GO:0033468">
    <property type="term" value="P:CMP-keto-3-deoxy-D-manno-octulosonic acid biosynthetic process"/>
    <property type="evidence" value="ECO:0007669"/>
    <property type="project" value="UniProtKB-UniRule"/>
</dbReference>
<dbReference type="Pfam" id="PF02348">
    <property type="entry name" value="CTP_transf_3"/>
    <property type="match status" value="1"/>
</dbReference>
<keyword evidence="3 5" id="KW-0548">Nucleotidyltransferase</keyword>
<keyword evidence="2 5" id="KW-0808">Transferase</keyword>
<evidence type="ECO:0000313" key="7">
    <source>
        <dbReference type="Proteomes" id="UP000319576"/>
    </source>
</evidence>
<comment type="similarity">
    <text evidence="5">Belongs to the KdsB family.</text>
</comment>
<sequence>MRVAVVIPARFASSRLPGKPLLRETGKYLIQHVYEQAAAAKTASLVIVATDDERIRAAVEGFGGNVVMTRADHPSGTDRVAEVARGIGADVVVNVQGDEPQLEPAAIDQLVGLLVADPGSDMATLATPLPDRESYLSPNVVKVVCDDRGRALYFSRSPIPMTRDGEPDLAARPPRYLQHLGVYAYRRAFLLRLAGLPPHPLEEAEKLEQLRVLGAGGTIQVGRVAQAHRGVDTPADYAAFVRAYGERRSRRAA</sequence>
<dbReference type="GO" id="GO:0009103">
    <property type="term" value="P:lipopolysaccharide biosynthetic process"/>
    <property type="evidence" value="ECO:0007669"/>
    <property type="project" value="UniProtKB-UniRule"/>
</dbReference>
<name>A0A517XVD8_9BACT</name>
<dbReference type="AlphaFoldDB" id="A0A517XVD8"/>
<dbReference type="NCBIfam" id="NF003952">
    <property type="entry name" value="PRK05450.1-5"/>
    <property type="match status" value="1"/>
</dbReference>
<dbReference type="EMBL" id="CP036273">
    <property type="protein sequence ID" value="QDU21473.1"/>
    <property type="molecule type" value="Genomic_DNA"/>
</dbReference>
<accession>A0A517XVD8</accession>
<evidence type="ECO:0000313" key="6">
    <source>
        <dbReference type="EMBL" id="QDU21473.1"/>
    </source>
</evidence>
<comment type="subcellular location">
    <subcellularLocation>
        <location evidence="5">Cytoplasm</location>
    </subcellularLocation>
    <subcellularLocation>
        <location evidence="1">Membrane</location>
    </subcellularLocation>
</comment>
<gene>
    <name evidence="6" type="primary">kpsU</name>
    <name evidence="5" type="synonym">kdsB</name>
    <name evidence="6" type="ORF">ETAA1_34400</name>
</gene>
<dbReference type="InterPro" id="IPR029044">
    <property type="entry name" value="Nucleotide-diphossugar_trans"/>
</dbReference>
<proteinExistence type="inferred from homology"/>
<keyword evidence="7" id="KW-1185">Reference proteome</keyword>
<keyword evidence="4 5" id="KW-0448">Lipopolysaccharide biosynthesis</keyword>
<dbReference type="InterPro" id="IPR003329">
    <property type="entry name" value="Cytidylyl_trans"/>
</dbReference>
<dbReference type="NCBIfam" id="NF003950">
    <property type="entry name" value="PRK05450.1-3"/>
    <property type="match status" value="1"/>
</dbReference>
<evidence type="ECO:0000256" key="1">
    <source>
        <dbReference type="ARBA" id="ARBA00004370"/>
    </source>
</evidence>
<evidence type="ECO:0000256" key="4">
    <source>
        <dbReference type="ARBA" id="ARBA00022985"/>
    </source>
</evidence>
<dbReference type="HAMAP" id="MF_00057">
    <property type="entry name" value="KdsB"/>
    <property type="match status" value="1"/>
</dbReference>
<dbReference type="EC" id="2.7.7.38" evidence="5"/>